<dbReference type="AlphaFoldDB" id="A0A177MST2"/>
<dbReference type="PANTHER" id="PTHR32089">
    <property type="entry name" value="METHYL-ACCEPTING CHEMOTAXIS PROTEIN MCPB"/>
    <property type="match status" value="1"/>
</dbReference>
<comment type="subcellular location">
    <subcellularLocation>
        <location evidence="1">Cell inner membrane</location>
        <topology evidence="1">Multi-pass membrane protein</topology>
    </subcellularLocation>
</comment>
<keyword evidence="7 13" id="KW-1133">Transmembrane helix</keyword>
<evidence type="ECO:0000256" key="13">
    <source>
        <dbReference type="SAM" id="Phobius"/>
    </source>
</evidence>
<dbReference type="Pfam" id="PF02203">
    <property type="entry name" value="TarH"/>
    <property type="match status" value="1"/>
</dbReference>
<evidence type="ECO:0000256" key="4">
    <source>
        <dbReference type="ARBA" id="ARBA00022500"/>
    </source>
</evidence>
<evidence type="ECO:0000256" key="8">
    <source>
        <dbReference type="ARBA" id="ARBA00023136"/>
    </source>
</evidence>
<dbReference type="GO" id="GO:0006935">
    <property type="term" value="P:chemotaxis"/>
    <property type="evidence" value="ECO:0007669"/>
    <property type="project" value="InterPro"/>
</dbReference>
<dbReference type="PANTHER" id="PTHR32089:SF119">
    <property type="entry name" value="METHYL-ACCEPTING CHEMOTAXIS PROTEIN CTPL"/>
    <property type="match status" value="1"/>
</dbReference>
<dbReference type="Pfam" id="PF00015">
    <property type="entry name" value="MCPsignal"/>
    <property type="match status" value="1"/>
</dbReference>
<evidence type="ECO:0000256" key="1">
    <source>
        <dbReference type="ARBA" id="ARBA00004429"/>
    </source>
</evidence>
<dbReference type="CDD" id="cd06225">
    <property type="entry name" value="HAMP"/>
    <property type="match status" value="1"/>
</dbReference>
<comment type="similarity">
    <text evidence="10">Belongs to the methyl-accepting chemotaxis (MCP) protein family.</text>
</comment>
<keyword evidence="4" id="KW-0145">Chemotaxis</keyword>
<organism evidence="17 18">
    <name type="scientific">Methylomonas methanica</name>
    <dbReference type="NCBI Taxonomy" id="421"/>
    <lineage>
        <taxon>Bacteria</taxon>
        <taxon>Pseudomonadati</taxon>
        <taxon>Pseudomonadota</taxon>
        <taxon>Gammaproteobacteria</taxon>
        <taxon>Methylococcales</taxon>
        <taxon>Methylococcaceae</taxon>
        <taxon>Methylomonas</taxon>
    </lineage>
</organism>
<dbReference type="Proteomes" id="UP000078090">
    <property type="component" value="Unassembled WGS sequence"/>
</dbReference>
<evidence type="ECO:0000256" key="9">
    <source>
        <dbReference type="ARBA" id="ARBA00023224"/>
    </source>
</evidence>
<keyword evidence="3" id="KW-0488">Methylation</keyword>
<dbReference type="InterPro" id="IPR003660">
    <property type="entry name" value="HAMP_dom"/>
</dbReference>
<dbReference type="InterPro" id="IPR000727">
    <property type="entry name" value="T_SNARE_dom"/>
</dbReference>
<proteinExistence type="inferred from homology"/>
<keyword evidence="5" id="KW-0997">Cell inner membrane</keyword>
<dbReference type="PROSITE" id="PS50192">
    <property type="entry name" value="T_SNARE"/>
    <property type="match status" value="1"/>
</dbReference>
<name>A0A177MST2_METMH</name>
<evidence type="ECO:0000256" key="12">
    <source>
        <dbReference type="SAM" id="Coils"/>
    </source>
</evidence>
<evidence type="ECO:0008006" key="19">
    <source>
        <dbReference type="Google" id="ProtNLM"/>
    </source>
</evidence>
<evidence type="ECO:0000259" key="16">
    <source>
        <dbReference type="PROSITE" id="PS50885"/>
    </source>
</evidence>
<evidence type="ECO:0000256" key="5">
    <source>
        <dbReference type="ARBA" id="ARBA00022519"/>
    </source>
</evidence>
<evidence type="ECO:0000313" key="18">
    <source>
        <dbReference type="Proteomes" id="UP000078090"/>
    </source>
</evidence>
<evidence type="ECO:0000256" key="7">
    <source>
        <dbReference type="ARBA" id="ARBA00022989"/>
    </source>
</evidence>
<dbReference type="GO" id="GO:0004888">
    <property type="term" value="F:transmembrane signaling receptor activity"/>
    <property type="evidence" value="ECO:0007669"/>
    <property type="project" value="InterPro"/>
</dbReference>
<dbReference type="Pfam" id="PF00672">
    <property type="entry name" value="HAMP"/>
    <property type="match status" value="1"/>
</dbReference>
<evidence type="ECO:0000256" key="3">
    <source>
        <dbReference type="ARBA" id="ARBA00022481"/>
    </source>
</evidence>
<dbReference type="PRINTS" id="PR00260">
    <property type="entry name" value="CHEMTRNSDUCR"/>
</dbReference>
<dbReference type="GO" id="GO:0005886">
    <property type="term" value="C:plasma membrane"/>
    <property type="evidence" value="ECO:0007669"/>
    <property type="project" value="UniProtKB-SubCell"/>
</dbReference>
<evidence type="ECO:0000256" key="11">
    <source>
        <dbReference type="PROSITE-ProRule" id="PRU00284"/>
    </source>
</evidence>
<evidence type="ECO:0000259" key="14">
    <source>
        <dbReference type="PROSITE" id="PS50111"/>
    </source>
</evidence>
<feature type="domain" description="Methyl-accepting transducer" evidence="14">
    <location>
        <begin position="266"/>
        <end position="502"/>
    </location>
</feature>
<keyword evidence="12" id="KW-0175">Coiled coil</keyword>
<dbReference type="PROSITE" id="PS50885">
    <property type="entry name" value="HAMP"/>
    <property type="match status" value="1"/>
</dbReference>
<dbReference type="PROSITE" id="PS50111">
    <property type="entry name" value="CHEMOTAXIS_TRANSDUC_2"/>
    <property type="match status" value="1"/>
</dbReference>
<dbReference type="SMART" id="SM00283">
    <property type="entry name" value="MA"/>
    <property type="match status" value="1"/>
</dbReference>
<feature type="domain" description="T-SNARE coiled-coil homology" evidence="15">
    <location>
        <begin position="453"/>
        <end position="515"/>
    </location>
</feature>
<dbReference type="InterPro" id="IPR004089">
    <property type="entry name" value="MCPsignal_dom"/>
</dbReference>
<accession>A0A177MST2</accession>
<dbReference type="OrthoDB" id="2489132at2"/>
<dbReference type="GO" id="GO:0007165">
    <property type="term" value="P:signal transduction"/>
    <property type="evidence" value="ECO:0007669"/>
    <property type="project" value="UniProtKB-KW"/>
</dbReference>
<evidence type="ECO:0000256" key="10">
    <source>
        <dbReference type="ARBA" id="ARBA00029447"/>
    </source>
</evidence>
<dbReference type="RefSeq" id="WP_064007360.1">
    <property type="nucleotide sequence ID" value="NZ_LUUG01000049.1"/>
</dbReference>
<evidence type="ECO:0000256" key="6">
    <source>
        <dbReference type="ARBA" id="ARBA00022692"/>
    </source>
</evidence>
<dbReference type="CDD" id="cd11386">
    <property type="entry name" value="MCP_signal"/>
    <property type="match status" value="1"/>
</dbReference>
<dbReference type="FunFam" id="1.10.287.950:FF:000001">
    <property type="entry name" value="Methyl-accepting chemotaxis sensory transducer"/>
    <property type="match status" value="1"/>
</dbReference>
<keyword evidence="2" id="KW-1003">Cell membrane</keyword>
<evidence type="ECO:0000313" key="17">
    <source>
        <dbReference type="EMBL" id="OAI07899.1"/>
    </source>
</evidence>
<feature type="domain" description="HAMP" evidence="16">
    <location>
        <begin position="212"/>
        <end position="261"/>
    </location>
</feature>
<evidence type="ECO:0000259" key="15">
    <source>
        <dbReference type="PROSITE" id="PS50192"/>
    </source>
</evidence>
<sequence>MFKNTSIKSSLILIASALAFANLLFVFSLWHAFQSIDENLQAATQKQNTSDYLSHVRFHVVQIQQFLTDVGATHSDGGFAEAKQNLDAAFENIDKAAQSYPSLQTQLASLRQQIQNMHDAGVKMGWDYINLGNEAGTATMKAPNTGLDDTAVRLTGELNRTTEQLDRELTLAKEQLSSSLHDYSLSRIAFSIVLLLFVMVCLSMLYFKIEPPLTALQKSLYLLRQGGGDLTRRIPHEGSDEVGIIVTQFNEFLSVLHSLMRQVAMESDQLNTASNRLSQMSERVQEDILKQQMGTDQVAATVTELSATVTEVSNNTANAAQTAQRSSVAANNGKAVVTNTVQSIHALSNNIDRASTVIGNVEQNCVNVSSVLDVIQSIADQTNLLALNAAIEAARAGEQGRGFAVVADEVRTLASRTQDSTHEIQAMIERLQQGSREAVKAMSESRNQAKETVEVIESTGELLDNISSMVAQISTMNTHISDAVKEQKIVVEHINQNINSINDVTINNSRDAEQTAQEAHHLQKIAGNLHTTISQFKL</sequence>
<dbReference type="InterPro" id="IPR003122">
    <property type="entry name" value="Tar_rcpt_lig-bd"/>
</dbReference>
<evidence type="ECO:0000256" key="2">
    <source>
        <dbReference type="ARBA" id="ARBA00022475"/>
    </source>
</evidence>
<protein>
    <recommendedName>
        <fullName evidence="19">Methyl-accepting chemotaxis protein</fullName>
    </recommendedName>
</protein>
<keyword evidence="8 13" id="KW-0472">Membrane</keyword>
<keyword evidence="6 13" id="KW-0812">Transmembrane</keyword>
<dbReference type="InterPro" id="IPR004090">
    <property type="entry name" value="Chemotax_Me-accpt_rcpt"/>
</dbReference>
<gene>
    <name evidence="17" type="ORF">A1332_00450</name>
</gene>
<dbReference type="SUPFAM" id="SSF58104">
    <property type="entry name" value="Methyl-accepting chemotaxis protein (MCP) signaling domain"/>
    <property type="match status" value="1"/>
</dbReference>
<feature type="transmembrane region" description="Helical" evidence="13">
    <location>
        <begin position="12"/>
        <end position="33"/>
    </location>
</feature>
<dbReference type="EMBL" id="LUUG01000049">
    <property type="protein sequence ID" value="OAI07899.1"/>
    <property type="molecule type" value="Genomic_DNA"/>
</dbReference>
<dbReference type="Gene3D" id="1.10.287.950">
    <property type="entry name" value="Methyl-accepting chemotaxis protein"/>
    <property type="match status" value="1"/>
</dbReference>
<feature type="transmembrane region" description="Helical" evidence="13">
    <location>
        <begin position="188"/>
        <end position="207"/>
    </location>
</feature>
<reference evidence="17 18" key="1">
    <citation type="submission" date="2016-03" db="EMBL/GenBank/DDBJ databases">
        <authorList>
            <person name="Ploux O."/>
        </authorList>
    </citation>
    <scope>NUCLEOTIDE SEQUENCE [LARGE SCALE GENOMIC DNA]</scope>
    <source>
        <strain evidence="17 18">R-45363</strain>
    </source>
</reference>
<feature type="coiled-coil region" evidence="12">
    <location>
        <begin position="79"/>
        <end position="113"/>
    </location>
</feature>
<comment type="caution">
    <text evidence="17">The sequence shown here is derived from an EMBL/GenBank/DDBJ whole genome shotgun (WGS) entry which is preliminary data.</text>
</comment>
<keyword evidence="9 11" id="KW-0807">Transducer</keyword>